<evidence type="ECO:0000256" key="1">
    <source>
        <dbReference type="ARBA" id="ARBA00004651"/>
    </source>
</evidence>
<comment type="subcellular location">
    <subcellularLocation>
        <location evidence="1">Cell membrane</location>
        <topology evidence="1">Multi-pass membrane protein</topology>
    </subcellularLocation>
</comment>
<reference evidence="9 10" key="1">
    <citation type="submission" date="2016-11" db="EMBL/GenBank/DDBJ databases">
        <title>Mixed transmission modes and dynamic genome evolution in an obligate animal-bacterial symbiosis.</title>
        <authorList>
            <person name="Russell S.L."/>
            <person name="Corbett-Detig R.B."/>
            <person name="Cavanaugh C.M."/>
        </authorList>
    </citation>
    <scope>NUCLEOTIDE SEQUENCE [LARGE SCALE GENOMIC DNA]</scope>
    <source>
        <strain evidence="9">MA-KB16</strain>
    </source>
</reference>
<keyword evidence="6 7" id="KW-0472">Membrane</keyword>
<dbReference type="PANTHER" id="PTHR23517">
    <property type="entry name" value="RESISTANCE PROTEIN MDTM, PUTATIVE-RELATED-RELATED"/>
    <property type="match status" value="1"/>
</dbReference>
<feature type="domain" description="Major facilitator superfamily (MFS) profile" evidence="8">
    <location>
        <begin position="16"/>
        <end position="396"/>
    </location>
</feature>
<keyword evidence="5 7" id="KW-1133">Transmembrane helix</keyword>
<feature type="transmembrane region" description="Helical" evidence="7">
    <location>
        <begin position="139"/>
        <end position="164"/>
    </location>
</feature>
<dbReference type="InterPro" id="IPR011701">
    <property type="entry name" value="MFS"/>
</dbReference>
<gene>
    <name evidence="9" type="ORF">BOV88_04545</name>
</gene>
<dbReference type="InterPro" id="IPR054152">
    <property type="entry name" value="YajR_YAM"/>
</dbReference>
<evidence type="ECO:0000256" key="2">
    <source>
        <dbReference type="ARBA" id="ARBA00022448"/>
    </source>
</evidence>
<dbReference type="OrthoDB" id="9764259at2"/>
<feature type="transmembrane region" description="Helical" evidence="7">
    <location>
        <begin position="222"/>
        <end position="242"/>
    </location>
</feature>
<accession>A0A1T2CUM0</accession>
<proteinExistence type="predicted"/>
<protein>
    <submittedName>
        <fullName evidence="9">MFS transporter</fullName>
    </submittedName>
</protein>
<dbReference type="Gene3D" id="1.20.1250.20">
    <property type="entry name" value="MFS general substrate transporter like domains"/>
    <property type="match status" value="1"/>
</dbReference>
<dbReference type="InterPro" id="IPR020846">
    <property type="entry name" value="MFS_dom"/>
</dbReference>
<feature type="transmembrane region" description="Helical" evidence="7">
    <location>
        <begin position="83"/>
        <end position="99"/>
    </location>
</feature>
<dbReference type="RefSeq" id="WP_043116175.1">
    <property type="nucleotide sequence ID" value="NZ_JRAA01000001.1"/>
</dbReference>
<feature type="transmembrane region" description="Helical" evidence="7">
    <location>
        <begin position="105"/>
        <end position="127"/>
    </location>
</feature>
<name>A0A1T2CUM0_SOVGS</name>
<keyword evidence="4 7" id="KW-0812">Transmembrane</keyword>
<evidence type="ECO:0000256" key="7">
    <source>
        <dbReference type="SAM" id="Phobius"/>
    </source>
</evidence>
<dbReference type="InterPro" id="IPR036259">
    <property type="entry name" value="MFS_trans_sf"/>
</dbReference>
<dbReference type="SUPFAM" id="SSF103473">
    <property type="entry name" value="MFS general substrate transporter"/>
    <property type="match status" value="1"/>
</dbReference>
<feature type="transmembrane region" description="Helical" evidence="7">
    <location>
        <begin position="372"/>
        <end position="392"/>
    </location>
</feature>
<dbReference type="PANTHER" id="PTHR23517:SF2">
    <property type="entry name" value="MULTIDRUG RESISTANCE PROTEIN MDTH"/>
    <property type="match status" value="1"/>
</dbReference>
<dbReference type="InterPro" id="IPR050171">
    <property type="entry name" value="MFS_Transporters"/>
</dbReference>
<comment type="caution">
    <text evidence="9">The sequence shown here is derived from an EMBL/GenBank/DDBJ whole genome shotgun (WGS) entry which is preliminary data.</text>
</comment>
<dbReference type="PROSITE" id="PS50850">
    <property type="entry name" value="MFS"/>
    <property type="match status" value="1"/>
</dbReference>
<organism evidence="9 10">
    <name type="scientific">Solemya velum gill symbiont</name>
    <dbReference type="NCBI Taxonomy" id="2340"/>
    <lineage>
        <taxon>Bacteria</taxon>
        <taxon>Pseudomonadati</taxon>
        <taxon>Pseudomonadota</taxon>
        <taxon>Gammaproteobacteria</taxon>
        <taxon>sulfur-oxidizing symbionts</taxon>
    </lineage>
</organism>
<evidence type="ECO:0000256" key="6">
    <source>
        <dbReference type="ARBA" id="ARBA00023136"/>
    </source>
</evidence>
<feature type="transmembrane region" description="Helical" evidence="7">
    <location>
        <begin position="343"/>
        <end position="366"/>
    </location>
</feature>
<feature type="transmembrane region" description="Helical" evidence="7">
    <location>
        <begin position="284"/>
        <end position="303"/>
    </location>
</feature>
<sequence length="457" mass="48003">MASSTSPSMSATEKKAAVSLAGIFALRMFGLFLIMPVFAIYAGNLDGVTPVLIGLAIGIYGLTQALFQIPFGMLSDRIGRKPVIIGGLLLFAIGSVVAANGDSIITVIIGRAIQGSGAIAAAVMALAADLTRETHRTKAMAIIGMSIGFSFALSLVAGPLLGAWIGVSGIFWLTAVLALAGIGILALFVPTPAKSSVHRDAESVPGQFGRVLSNTGLLRLDFGIFVLHMVMTSLFISYPLMLRDSGGLAVVDHWMVYLPVLLVSIAMMVPFIIIAERRNKMKPVFLGAVASLAIAQAGLGLMAESLWGLVGWLLLYFAAFNLLEATLPSLISRIAPASSKGTAMGVYSTSQFFGAFLGGLVGGWVFSHHGAQGVMLFGAIAVSVWLLAAAGMQAPLLKTRMLKIPDGTNDLQAYEQRLNAIEGVEEVVLVTEESVAYLKVNSRQLDTISLEAEEASA</sequence>
<dbReference type="AlphaFoldDB" id="A0A1T2CUM0"/>
<dbReference type="Pfam" id="PF07690">
    <property type="entry name" value="MFS_1"/>
    <property type="match status" value="1"/>
</dbReference>
<evidence type="ECO:0000256" key="4">
    <source>
        <dbReference type="ARBA" id="ARBA00022692"/>
    </source>
</evidence>
<evidence type="ECO:0000259" key="8">
    <source>
        <dbReference type="PROSITE" id="PS50850"/>
    </source>
</evidence>
<evidence type="ECO:0000256" key="3">
    <source>
        <dbReference type="ARBA" id="ARBA00022475"/>
    </source>
</evidence>
<dbReference type="CDD" id="cd17472">
    <property type="entry name" value="MFS_YajR_like"/>
    <property type="match status" value="1"/>
</dbReference>
<dbReference type="GO" id="GO:0005886">
    <property type="term" value="C:plasma membrane"/>
    <property type="evidence" value="ECO:0007669"/>
    <property type="project" value="UniProtKB-SubCell"/>
</dbReference>
<dbReference type="EMBL" id="MPNX01000004">
    <property type="protein sequence ID" value="OOY35516.1"/>
    <property type="molecule type" value="Genomic_DNA"/>
</dbReference>
<feature type="transmembrane region" description="Helical" evidence="7">
    <location>
        <begin position="309"/>
        <end position="331"/>
    </location>
</feature>
<feature type="transmembrane region" description="Helical" evidence="7">
    <location>
        <begin position="48"/>
        <end position="71"/>
    </location>
</feature>
<feature type="transmembrane region" description="Helical" evidence="7">
    <location>
        <begin position="170"/>
        <end position="189"/>
    </location>
</feature>
<keyword evidence="2" id="KW-0813">Transport</keyword>
<dbReference type="Pfam" id="PF21987">
    <property type="entry name" value="YajR_YAM"/>
    <property type="match status" value="1"/>
</dbReference>
<dbReference type="GO" id="GO:0022857">
    <property type="term" value="F:transmembrane transporter activity"/>
    <property type="evidence" value="ECO:0007669"/>
    <property type="project" value="InterPro"/>
</dbReference>
<keyword evidence="3" id="KW-1003">Cell membrane</keyword>
<evidence type="ECO:0000256" key="5">
    <source>
        <dbReference type="ARBA" id="ARBA00022989"/>
    </source>
</evidence>
<dbReference type="Gene3D" id="3.30.70.100">
    <property type="match status" value="1"/>
</dbReference>
<evidence type="ECO:0000313" key="10">
    <source>
        <dbReference type="Proteomes" id="UP000190962"/>
    </source>
</evidence>
<dbReference type="Proteomes" id="UP000190962">
    <property type="component" value="Unassembled WGS sequence"/>
</dbReference>
<evidence type="ECO:0000313" key="9">
    <source>
        <dbReference type="EMBL" id="OOY35516.1"/>
    </source>
</evidence>
<feature type="transmembrane region" description="Helical" evidence="7">
    <location>
        <begin position="20"/>
        <end position="42"/>
    </location>
</feature>
<feature type="transmembrane region" description="Helical" evidence="7">
    <location>
        <begin position="254"/>
        <end position="275"/>
    </location>
</feature>